<keyword evidence="3" id="KW-1185">Reference proteome</keyword>
<dbReference type="AlphaFoldDB" id="A0A6A6NJF9"/>
<proteinExistence type="predicted"/>
<dbReference type="EMBL" id="JAAGAX010000001">
    <property type="protein sequence ID" value="KAF2325400.1"/>
    <property type="molecule type" value="Genomic_DNA"/>
</dbReference>
<name>A0A6A6NJF9_HEVBR</name>
<reference evidence="2 3" key="1">
    <citation type="journal article" date="2020" name="Mol. Plant">
        <title>The Chromosome-Based Rubber Tree Genome Provides New Insights into Spurge Genome Evolution and Rubber Biosynthesis.</title>
        <authorList>
            <person name="Liu J."/>
            <person name="Shi C."/>
            <person name="Shi C.C."/>
            <person name="Li W."/>
            <person name="Zhang Q.J."/>
            <person name="Zhang Y."/>
            <person name="Li K."/>
            <person name="Lu H.F."/>
            <person name="Shi C."/>
            <person name="Zhu S.T."/>
            <person name="Xiao Z.Y."/>
            <person name="Nan H."/>
            <person name="Yue Y."/>
            <person name="Zhu X.G."/>
            <person name="Wu Y."/>
            <person name="Hong X.N."/>
            <person name="Fan G.Y."/>
            <person name="Tong Y."/>
            <person name="Zhang D."/>
            <person name="Mao C.L."/>
            <person name="Liu Y.L."/>
            <person name="Hao S.J."/>
            <person name="Liu W.Q."/>
            <person name="Lv M.Q."/>
            <person name="Zhang H.B."/>
            <person name="Liu Y."/>
            <person name="Hu-Tang G.R."/>
            <person name="Wang J.P."/>
            <person name="Wang J.H."/>
            <person name="Sun Y.H."/>
            <person name="Ni S.B."/>
            <person name="Chen W.B."/>
            <person name="Zhang X.C."/>
            <person name="Jiao Y.N."/>
            <person name="Eichler E.E."/>
            <person name="Li G.H."/>
            <person name="Liu X."/>
            <person name="Gao L.Z."/>
        </authorList>
    </citation>
    <scope>NUCLEOTIDE SEQUENCE [LARGE SCALE GENOMIC DNA]</scope>
    <source>
        <strain evidence="3">cv. GT1</strain>
        <tissue evidence="2">Leaf</tissue>
    </source>
</reference>
<evidence type="ECO:0000313" key="2">
    <source>
        <dbReference type="EMBL" id="KAF2325409.1"/>
    </source>
</evidence>
<sequence length="85" mass="9550">MDSSWEASVVALDVVDDVSQLSVLAGYSDWFSEGSRIIIAPRNKEVLIENLEDESYERAMKEWEDALKSCKKLDNLVDPGITLKS</sequence>
<accession>A0A6A6NJF9</accession>
<dbReference type="Proteomes" id="UP000467840">
    <property type="component" value="Chromosome 5"/>
</dbReference>
<comment type="caution">
    <text evidence="2">The sequence shown here is derived from an EMBL/GenBank/DDBJ whole genome shotgun (WGS) entry which is preliminary data.</text>
</comment>
<organism evidence="2 3">
    <name type="scientific">Hevea brasiliensis</name>
    <name type="common">Para rubber tree</name>
    <name type="synonym">Siphonia brasiliensis</name>
    <dbReference type="NCBI Taxonomy" id="3981"/>
    <lineage>
        <taxon>Eukaryota</taxon>
        <taxon>Viridiplantae</taxon>
        <taxon>Streptophyta</taxon>
        <taxon>Embryophyta</taxon>
        <taxon>Tracheophyta</taxon>
        <taxon>Spermatophyta</taxon>
        <taxon>Magnoliopsida</taxon>
        <taxon>eudicotyledons</taxon>
        <taxon>Gunneridae</taxon>
        <taxon>Pentapetalae</taxon>
        <taxon>rosids</taxon>
        <taxon>fabids</taxon>
        <taxon>Malpighiales</taxon>
        <taxon>Euphorbiaceae</taxon>
        <taxon>Crotonoideae</taxon>
        <taxon>Micrandreae</taxon>
        <taxon>Hevea</taxon>
    </lineage>
</organism>
<evidence type="ECO:0000313" key="1">
    <source>
        <dbReference type="EMBL" id="KAF2325400.1"/>
    </source>
</evidence>
<protein>
    <submittedName>
        <fullName evidence="2">Uncharacterized protein</fullName>
    </submittedName>
</protein>
<gene>
    <name evidence="1" type="ORF">GH714_027482</name>
    <name evidence="2" type="ORF">GH714_027584</name>
</gene>
<dbReference type="EMBL" id="JAAGAX010000001">
    <property type="protein sequence ID" value="KAF2325409.1"/>
    <property type="molecule type" value="Genomic_DNA"/>
</dbReference>
<evidence type="ECO:0000313" key="3">
    <source>
        <dbReference type="Proteomes" id="UP000467840"/>
    </source>
</evidence>